<keyword evidence="7" id="KW-0378">Hydrolase</keyword>
<evidence type="ECO:0000256" key="5">
    <source>
        <dbReference type="ARBA" id="ARBA00022670"/>
    </source>
</evidence>
<dbReference type="EC" id="3.4.19.12" evidence="4"/>
<protein>
    <recommendedName>
        <fullName evidence="4">ubiquitinyl hydrolase 1</fullName>
        <ecNumber evidence="4">3.4.19.12</ecNumber>
    </recommendedName>
</protein>
<dbReference type="InterPro" id="IPR029346">
    <property type="entry name" value="USP_C"/>
</dbReference>
<reference evidence="12 13" key="1">
    <citation type="submission" date="2015-09" db="EMBL/GenBank/DDBJ databases">
        <title>Host preference determinants of Valsa canker pathogens revealed by comparative genomics.</title>
        <authorList>
            <person name="Yin Z."/>
            <person name="Huang L."/>
        </authorList>
    </citation>
    <scope>NUCLEOTIDE SEQUENCE [LARGE SCALE GENOMIC DNA]</scope>
    <source>
        <strain evidence="12 13">YSFL</strain>
    </source>
</reference>
<dbReference type="GO" id="GO:0031647">
    <property type="term" value="P:regulation of protein stability"/>
    <property type="evidence" value="ECO:0007669"/>
    <property type="project" value="TreeGrafter"/>
</dbReference>
<accession>A0A423WH47</accession>
<dbReference type="GO" id="GO:0005634">
    <property type="term" value="C:nucleus"/>
    <property type="evidence" value="ECO:0007669"/>
    <property type="project" value="UniProtKB-SubCell"/>
</dbReference>
<dbReference type="CDD" id="cd03775">
    <property type="entry name" value="MATH_Ubp21p"/>
    <property type="match status" value="1"/>
</dbReference>
<dbReference type="Pfam" id="PF12436">
    <property type="entry name" value="USP7_ICP0_bdg"/>
    <property type="match status" value="1"/>
</dbReference>
<dbReference type="GO" id="GO:0140492">
    <property type="term" value="F:metal-dependent deubiquitinase activity"/>
    <property type="evidence" value="ECO:0007669"/>
    <property type="project" value="UniProtKB-ARBA"/>
</dbReference>
<dbReference type="Pfam" id="PF22486">
    <property type="entry name" value="MATH_2"/>
    <property type="match status" value="1"/>
</dbReference>
<feature type="domain" description="MATH" evidence="10">
    <location>
        <begin position="114"/>
        <end position="243"/>
    </location>
</feature>
<keyword evidence="6" id="KW-0833">Ubl conjugation pathway</keyword>
<dbReference type="AlphaFoldDB" id="A0A423WH47"/>
<evidence type="ECO:0000259" key="10">
    <source>
        <dbReference type="PROSITE" id="PS50144"/>
    </source>
</evidence>
<dbReference type="Gene3D" id="2.60.210.10">
    <property type="entry name" value="Apoptosis, Tumor Necrosis Factor Receptor Associated Protein 2, Chain A"/>
    <property type="match status" value="1"/>
</dbReference>
<dbReference type="EMBL" id="LJZO01000004">
    <property type="protein sequence ID" value="ROW02685.1"/>
    <property type="molecule type" value="Genomic_DNA"/>
</dbReference>
<dbReference type="GO" id="GO:0004175">
    <property type="term" value="F:endopeptidase activity"/>
    <property type="evidence" value="ECO:0007669"/>
    <property type="project" value="UniProtKB-ARBA"/>
</dbReference>
<dbReference type="Pfam" id="PF14533">
    <property type="entry name" value="USP7_C2"/>
    <property type="match status" value="1"/>
</dbReference>
<evidence type="ECO:0000256" key="4">
    <source>
        <dbReference type="ARBA" id="ARBA00012759"/>
    </source>
</evidence>
<dbReference type="InterPro" id="IPR050164">
    <property type="entry name" value="Peptidase_C19"/>
</dbReference>
<dbReference type="InterPro" id="IPR038765">
    <property type="entry name" value="Papain-like_cys_pep_sf"/>
</dbReference>
<dbReference type="Gene3D" id="3.90.70.10">
    <property type="entry name" value="Cysteine proteinases"/>
    <property type="match status" value="1"/>
</dbReference>
<comment type="catalytic activity">
    <reaction evidence="1">
        <text>Thiol-dependent hydrolysis of ester, thioester, amide, peptide and isopeptide bonds formed by the C-terminal Gly of ubiquitin (a 76-residue protein attached to proteins as an intracellular targeting signal).</text>
        <dbReference type="EC" id="3.4.19.12"/>
    </reaction>
</comment>
<dbReference type="PROSITE" id="PS50144">
    <property type="entry name" value="MATH"/>
    <property type="match status" value="1"/>
</dbReference>
<dbReference type="FunFam" id="2.60.210.10:FF:000011">
    <property type="entry name" value="Ubiquitin carboxyl-terminal hydrolase 7"/>
    <property type="match status" value="1"/>
</dbReference>
<dbReference type="Proteomes" id="UP000284375">
    <property type="component" value="Unassembled WGS sequence"/>
</dbReference>
<evidence type="ECO:0000313" key="12">
    <source>
        <dbReference type="EMBL" id="ROW02685.1"/>
    </source>
</evidence>
<dbReference type="PROSITE" id="PS00973">
    <property type="entry name" value="USP_2"/>
    <property type="match status" value="1"/>
</dbReference>
<dbReference type="GO" id="GO:0004843">
    <property type="term" value="F:cysteine-type deubiquitinase activity"/>
    <property type="evidence" value="ECO:0007669"/>
    <property type="project" value="UniProtKB-EC"/>
</dbReference>
<dbReference type="InterPro" id="IPR002083">
    <property type="entry name" value="MATH/TRAF_dom"/>
</dbReference>
<evidence type="ECO:0000256" key="1">
    <source>
        <dbReference type="ARBA" id="ARBA00000707"/>
    </source>
</evidence>
<feature type="domain" description="USP" evidence="11">
    <location>
        <begin position="269"/>
        <end position="591"/>
    </location>
</feature>
<keyword evidence="8" id="KW-0788">Thiol protease</keyword>
<organism evidence="12 13">
    <name type="scientific">Cytospora chrysosperma</name>
    <name type="common">Cytospora canker fungus</name>
    <name type="synonym">Sphaeria chrysosperma</name>
    <dbReference type="NCBI Taxonomy" id="252740"/>
    <lineage>
        <taxon>Eukaryota</taxon>
        <taxon>Fungi</taxon>
        <taxon>Dikarya</taxon>
        <taxon>Ascomycota</taxon>
        <taxon>Pezizomycotina</taxon>
        <taxon>Sordariomycetes</taxon>
        <taxon>Sordariomycetidae</taxon>
        <taxon>Diaporthales</taxon>
        <taxon>Cytosporaceae</taxon>
        <taxon>Cytospora</taxon>
    </lineage>
</organism>
<dbReference type="InterPro" id="IPR001394">
    <property type="entry name" value="Peptidase_C19_UCH"/>
</dbReference>
<dbReference type="SUPFAM" id="SSF54001">
    <property type="entry name" value="Cysteine proteinases"/>
    <property type="match status" value="1"/>
</dbReference>
<evidence type="ECO:0000256" key="7">
    <source>
        <dbReference type="ARBA" id="ARBA00022801"/>
    </source>
</evidence>
<gene>
    <name evidence="12" type="ORF">VSDG_01875</name>
</gene>
<dbReference type="Pfam" id="PF00443">
    <property type="entry name" value="UCH"/>
    <property type="match status" value="1"/>
</dbReference>
<evidence type="ECO:0000256" key="6">
    <source>
        <dbReference type="ARBA" id="ARBA00022786"/>
    </source>
</evidence>
<dbReference type="GO" id="GO:0006508">
    <property type="term" value="P:proteolysis"/>
    <property type="evidence" value="ECO:0007669"/>
    <property type="project" value="UniProtKB-KW"/>
</dbReference>
<comment type="similarity">
    <text evidence="3">Belongs to the peptidase C19 family.</text>
</comment>
<keyword evidence="5" id="KW-0645">Protease</keyword>
<dbReference type="PANTHER" id="PTHR24006">
    <property type="entry name" value="UBIQUITIN CARBOXYL-TERMINAL HYDROLASE"/>
    <property type="match status" value="1"/>
</dbReference>
<dbReference type="InterPro" id="IPR008974">
    <property type="entry name" value="TRAF-like"/>
</dbReference>
<sequence>MNILELNSCDLPYASFPSTSLYVGPLTDAYHVKALEKAFNPDMNSPNDMLVDTEEHIVDPAANGVEKDNLTIINPDNLETEAEQVQDLPRADDYDAIKELVLPPLIEEPRTLEDVVFTWEIQNWRSQNKKEHGPTFKAGGYPWRILLFPFGNNVDQCSIYLEHGFEPNEVPEDWSCCVQFALVLWNPNEPTIFSHHSAHHRFTKEESDWGFTKFLESRRMYGIWDNSNRPMIENDNANITVYVRIVEDETGVLWHNFTNYDSKKETGYVGLKNQGATCYLNSLLQSLYFTNAFRKAVYEIPTEHDESMTNSAYTLQRLFYQLQTSNMAVGTNELTKSFGWETRHIFEQQDVQELSRKLMERMEERMKGTKAENVLPQMFSGKIKTYISCINVDYESSRIEDFWDVQLNVTGNKDLQASFKDYIQVEKMEGENQYMAGDQYKLQDANKGVIFTSFPDVLHLQLKRFEYDYMRDTMTKINDRYEFPEIFDASPYLSEDADTSEPWTYQLHGVLVHSGDLNAGHYYAFLKPNKDGWFYKYDDDKVTKATLREVLEDNFGGEYRQPTNHLRSPVQQRKAPIMRPNSAYMLVYIRQSRVDKILCPVTEEDIPAHLRHRFEEEAAIREARRKEREEQHLYMGVRAILPSTFQQHGGTDLGAFDANPELDPAAPRFYRTLRSSTLQDLVTRIAEDINEDPRKVRLWMMVNRQNKTTRPDQPLMDMRATVEESYNKSTTHHNNVLRVWVELAEEVNAEGEAVWPTYQSQSNGIVVKNDLILLFLKHFDAETQTLHGVGHVYVNKEKKVEEIVPMICKKMGWGEKLSGDDKVMLWEEIKPNMIEALRAKQTLKAAELQDGDIVCFQKVTEKKSALEKRLGLGDKSPEDTARKSDRCEDAREYYDFLMFKRTVKFHAHPTRCDPNKYPPFELVLSAKISYDQLAEKVGDALSVDPTHLRFYTVNSATAAVRVAVKRLSNNQTLQSILNPSGYSQINQNQRNDALYFEVLDMSLAELDTKKNVKITWLSEGITKEDHFDILVSKNGTIEDLINGLVKKAQIPDEAEAGKIRVFEVNNHKFFREMSREYPVISINEYTLLVAERTSPEEAEATDKDFIHCFHFQNEPSRVHGMPFKFLLKEGETFLDTKKRLEKRTGLKGKSFEKIKFAIVRRSAYSKVHYLSDDEVMTEIISEGDDDFLGLDHVDRTRTMRNGVGDLFLK</sequence>
<dbReference type="STRING" id="252740.A0A423WH47"/>
<dbReference type="SUPFAM" id="SSF49599">
    <property type="entry name" value="TRAF domain-like"/>
    <property type="match status" value="1"/>
</dbReference>
<dbReference type="InterPro" id="IPR024729">
    <property type="entry name" value="USP7_ICP0-binding_dom"/>
</dbReference>
<dbReference type="InterPro" id="IPR028889">
    <property type="entry name" value="USP"/>
</dbReference>
<keyword evidence="13" id="KW-1185">Reference proteome</keyword>
<keyword evidence="9" id="KW-0539">Nucleus</keyword>
<proteinExistence type="inferred from homology"/>
<dbReference type="PANTHER" id="PTHR24006:SF644">
    <property type="entry name" value="UBIQUITIN CARBOXYL-TERMINAL HYDROLASE 7"/>
    <property type="match status" value="1"/>
</dbReference>
<evidence type="ECO:0000259" key="11">
    <source>
        <dbReference type="PROSITE" id="PS50235"/>
    </source>
</evidence>
<dbReference type="PROSITE" id="PS00972">
    <property type="entry name" value="USP_1"/>
    <property type="match status" value="1"/>
</dbReference>
<dbReference type="FunFam" id="3.90.70.10:FF:000005">
    <property type="entry name" value="Ubiquitin carboxyl-terminal hydrolase 7"/>
    <property type="match status" value="1"/>
</dbReference>
<evidence type="ECO:0000256" key="2">
    <source>
        <dbReference type="ARBA" id="ARBA00004123"/>
    </source>
</evidence>
<evidence type="ECO:0000256" key="9">
    <source>
        <dbReference type="ARBA" id="ARBA00023242"/>
    </source>
</evidence>
<evidence type="ECO:0000256" key="8">
    <source>
        <dbReference type="ARBA" id="ARBA00022807"/>
    </source>
</evidence>
<dbReference type="InterPro" id="IPR018200">
    <property type="entry name" value="USP_CS"/>
</dbReference>
<evidence type="ECO:0000313" key="13">
    <source>
        <dbReference type="Proteomes" id="UP000284375"/>
    </source>
</evidence>
<dbReference type="Gene3D" id="3.10.20.90">
    <property type="entry name" value="Phosphatidylinositol 3-kinase Catalytic Subunit, Chain A, domain 1"/>
    <property type="match status" value="2"/>
</dbReference>
<dbReference type="GO" id="GO:0005829">
    <property type="term" value="C:cytosol"/>
    <property type="evidence" value="ECO:0007669"/>
    <property type="project" value="TreeGrafter"/>
</dbReference>
<dbReference type="OrthoDB" id="289038at2759"/>
<evidence type="ECO:0000256" key="3">
    <source>
        <dbReference type="ARBA" id="ARBA00009085"/>
    </source>
</evidence>
<name>A0A423WH47_CYTCH</name>
<dbReference type="PROSITE" id="PS50235">
    <property type="entry name" value="USP_3"/>
    <property type="match status" value="1"/>
</dbReference>
<dbReference type="CDD" id="cd02659">
    <property type="entry name" value="peptidase_C19C"/>
    <property type="match status" value="1"/>
</dbReference>
<comment type="subcellular location">
    <subcellularLocation>
        <location evidence="2">Nucleus</location>
    </subcellularLocation>
</comment>
<comment type="caution">
    <text evidence="12">The sequence shown here is derived from an EMBL/GenBank/DDBJ whole genome shotgun (WGS) entry which is preliminary data.</text>
</comment>
<dbReference type="SMART" id="SM00061">
    <property type="entry name" value="MATH"/>
    <property type="match status" value="1"/>
</dbReference>
<dbReference type="GO" id="GO:0016579">
    <property type="term" value="P:protein deubiquitination"/>
    <property type="evidence" value="ECO:0007669"/>
    <property type="project" value="InterPro"/>
</dbReference>